<dbReference type="Proteomes" id="UP000006008">
    <property type="component" value="Unassembled WGS sequence"/>
</dbReference>
<dbReference type="AlphaFoldDB" id="G5H5K5"/>
<dbReference type="PATRIC" id="fig|742725.3.peg.243"/>
<dbReference type="OrthoDB" id="9806540at2"/>
<dbReference type="GeneID" id="92816638"/>
<dbReference type="RefSeq" id="WP_009133021.1">
    <property type="nucleotide sequence ID" value="NZ_CP102250.1"/>
</dbReference>
<evidence type="ECO:0008006" key="3">
    <source>
        <dbReference type="Google" id="ProtNLM"/>
    </source>
</evidence>
<dbReference type="InterPro" id="IPR016907">
    <property type="entry name" value="UCP029033"/>
</dbReference>
<keyword evidence="2" id="KW-1185">Reference proteome</keyword>
<accession>G5H5K5</accession>
<comment type="caution">
    <text evidence="1">The sequence shown here is derived from an EMBL/GenBank/DDBJ whole genome shotgun (WGS) entry which is preliminary data.</text>
</comment>
<proteinExistence type="predicted"/>
<gene>
    <name evidence="1" type="ORF">HMPREF9450_00215</name>
</gene>
<evidence type="ECO:0000313" key="1">
    <source>
        <dbReference type="EMBL" id="EHB93444.1"/>
    </source>
</evidence>
<dbReference type="PIRSF" id="PIRSF029033">
    <property type="entry name" value="UCP029033"/>
    <property type="match status" value="1"/>
</dbReference>
<dbReference type="GO" id="GO:0006974">
    <property type="term" value="P:DNA damage response"/>
    <property type="evidence" value="ECO:0007669"/>
    <property type="project" value="TreeGrafter"/>
</dbReference>
<evidence type="ECO:0000313" key="2">
    <source>
        <dbReference type="Proteomes" id="UP000006008"/>
    </source>
</evidence>
<protein>
    <recommendedName>
        <fullName evidence="3">SIMPL domain-containing protein</fullName>
    </recommendedName>
</protein>
<dbReference type="HOGENOM" id="CLU_077423_1_0_10"/>
<dbReference type="PANTHER" id="PTHR34387:SF2">
    <property type="entry name" value="SLR1258 PROTEIN"/>
    <property type="match status" value="1"/>
</dbReference>
<dbReference type="STRING" id="742725.HMPREF9450_00215"/>
<name>G5H5K5_9BACT</name>
<dbReference type="InterPro" id="IPR052022">
    <property type="entry name" value="26kDa_periplasmic_antigen"/>
</dbReference>
<dbReference type="EMBL" id="ADLD01000003">
    <property type="protein sequence ID" value="EHB93444.1"/>
    <property type="molecule type" value="Genomic_DNA"/>
</dbReference>
<dbReference type="Pfam" id="PF04402">
    <property type="entry name" value="SIMPL"/>
    <property type="match status" value="1"/>
</dbReference>
<sequence length="238" mass="26633">METNNSRVMLWSAALIAAGLVLLGWTLRSGIVHFKDSERVVTVKGLSEQEVKADRVIWPLMYKQVGDDLTVLYNNIEKTNGTIIAFLRSNGVDEKEITIAPSQLVDMAAELYNPNAPRYRYSVTTVLTVVTDKVDLVRSLMQRQGDLLKQGVAVTGGDYQYRTQFLYTGLNTIKPGMIEEATANARTAAEKFAHDSKSKLGKIRSATQGQFSIEDRDENTPYIKSVRVVTTVEYYLKD</sequence>
<dbReference type="InterPro" id="IPR007497">
    <property type="entry name" value="SIMPL/DUF541"/>
</dbReference>
<organism evidence="1 2">
    <name type="scientific">Alistipes indistinctus YIT 12060</name>
    <dbReference type="NCBI Taxonomy" id="742725"/>
    <lineage>
        <taxon>Bacteria</taxon>
        <taxon>Pseudomonadati</taxon>
        <taxon>Bacteroidota</taxon>
        <taxon>Bacteroidia</taxon>
        <taxon>Bacteroidales</taxon>
        <taxon>Rikenellaceae</taxon>
        <taxon>Alistipes</taxon>
    </lineage>
</organism>
<reference evidence="1 2" key="1">
    <citation type="submission" date="2011-08" db="EMBL/GenBank/DDBJ databases">
        <title>The Genome Sequence of Alistipes indistinctus YIT 12060.</title>
        <authorList>
            <consortium name="The Broad Institute Genome Sequencing Platform"/>
            <person name="Earl A."/>
            <person name="Ward D."/>
            <person name="Feldgarden M."/>
            <person name="Gevers D."/>
            <person name="Morotomi M."/>
            <person name="Young S.K."/>
            <person name="Zeng Q."/>
            <person name="Gargeya S."/>
            <person name="Fitzgerald M."/>
            <person name="Haas B."/>
            <person name="Abouelleil A."/>
            <person name="Alvarado L."/>
            <person name="Arachchi H.M."/>
            <person name="Berlin A."/>
            <person name="Brown A."/>
            <person name="Chapman S.B."/>
            <person name="Chen Z."/>
            <person name="Dunbar C."/>
            <person name="Freedman E."/>
            <person name="Gearin G."/>
            <person name="Gellesch M."/>
            <person name="Goldberg J."/>
            <person name="Griggs A."/>
            <person name="Gujja S."/>
            <person name="Heiman D."/>
            <person name="Howarth C."/>
            <person name="Larson L."/>
            <person name="Lui A."/>
            <person name="MacDonald P.J.P."/>
            <person name="Montmayeur A."/>
            <person name="Murphy C."/>
            <person name="Neiman D."/>
            <person name="Pearson M."/>
            <person name="Priest M."/>
            <person name="Roberts A."/>
            <person name="Saif S."/>
            <person name="Shea T."/>
            <person name="Shenoy N."/>
            <person name="Sisk P."/>
            <person name="Stolte C."/>
            <person name="Sykes S."/>
            <person name="Wortman J."/>
            <person name="Nusbaum C."/>
            <person name="Birren B."/>
        </authorList>
    </citation>
    <scope>NUCLEOTIDE SEQUENCE [LARGE SCALE GENOMIC DNA]</scope>
    <source>
        <strain evidence="1 2">YIT 12060</strain>
    </source>
</reference>
<dbReference type="eggNOG" id="COG2859">
    <property type="taxonomic scope" value="Bacteria"/>
</dbReference>
<dbReference type="PANTHER" id="PTHR34387">
    <property type="entry name" value="SLR1258 PROTEIN"/>
    <property type="match status" value="1"/>
</dbReference>